<keyword evidence="4 6" id="KW-0238">DNA-binding</keyword>
<keyword evidence="6" id="KW-0067">ATP-binding</keyword>
<keyword evidence="8" id="KW-0812">Transmembrane</keyword>
<accession>A0A813DAZ2</accession>
<evidence type="ECO:0000259" key="9">
    <source>
        <dbReference type="Pfam" id="PF00204"/>
    </source>
</evidence>
<comment type="similarity">
    <text evidence="6">Belongs to the type II topoisomerase family.</text>
</comment>
<evidence type="ECO:0000256" key="7">
    <source>
        <dbReference type="SAM" id="MobiDB-lite"/>
    </source>
</evidence>
<comment type="cofactor">
    <cofactor evidence="2">
        <name>Mg(2+)</name>
        <dbReference type="ChEBI" id="CHEBI:18420"/>
    </cofactor>
</comment>
<dbReference type="GO" id="GO:0000712">
    <property type="term" value="P:resolution of meiotic recombination intermediates"/>
    <property type="evidence" value="ECO:0007669"/>
    <property type="project" value="TreeGrafter"/>
</dbReference>
<feature type="transmembrane region" description="Helical" evidence="8">
    <location>
        <begin position="484"/>
        <end position="511"/>
    </location>
</feature>
<dbReference type="Gene3D" id="3.30.565.10">
    <property type="entry name" value="Histidine kinase-like ATPase, C-terminal domain"/>
    <property type="match status" value="1"/>
</dbReference>
<evidence type="ECO:0000256" key="5">
    <source>
        <dbReference type="ARBA" id="ARBA00023235"/>
    </source>
</evidence>
<dbReference type="GO" id="GO:0003677">
    <property type="term" value="F:DNA binding"/>
    <property type="evidence" value="ECO:0007669"/>
    <property type="project" value="UniProtKB-UniRule"/>
</dbReference>
<dbReference type="FunFam" id="3.30.230.10:FF:000008">
    <property type="entry name" value="DNA topoisomerase 2"/>
    <property type="match status" value="1"/>
</dbReference>
<evidence type="ECO:0000259" key="10">
    <source>
        <dbReference type="Pfam" id="PF02518"/>
    </source>
</evidence>
<dbReference type="SMART" id="SM00433">
    <property type="entry name" value="TOP2c"/>
    <property type="match status" value="1"/>
</dbReference>
<evidence type="ECO:0000313" key="11">
    <source>
        <dbReference type="EMBL" id="CAE8582771.1"/>
    </source>
</evidence>
<dbReference type="Pfam" id="PF02518">
    <property type="entry name" value="HATPase_c"/>
    <property type="match status" value="1"/>
</dbReference>
<dbReference type="Pfam" id="PF00204">
    <property type="entry name" value="DNA_gyraseB"/>
    <property type="match status" value="1"/>
</dbReference>
<dbReference type="InterPro" id="IPR050634">
    <property type="entry name" value="DNA_Topoisomerase_II"/>
</dbReference>
<dbReference type="EMBL" id="CAJNNV010000485">
    <property type="protein sequence ID" value="CAE8582771.1"/>
    <property type="molecule type" value="Genomic_DNA"/>
</dbReference>
<keyword evidence="8" id="KW-0472">Membrane</keyword>
<dbReference type="GO" id="GO:0006265">
    <property type="term" value="P:DNA topological change"/>
    <property type="evidence" value="ECO:0007669"/>
    <property type="project" value="UniProtKB-UniRule"/>
</dbReference>
<dbReference type="OrthoDB" id="276498at2759"/>
<dbReference type="GO" id="GO:0005524">
    <property type="term" value="F:ATP binding"/>
    <property type="evidence" value="ECO:0007669"/>
    <property type="project" value="UniProtKB-UniRule"/>
</dbReference>
<evidence type="ECO:0000256" key="1">
    <source>
        <dbReference type="ARBA" id="ARBA00000185"/>
    </source>
</evidence>
<dbReference type="CDD" id="cd03481">
    <property type="entry name" value="TopoIIA_Trans_ScTopoIIA"/>
    <property type="match status" value="1"/>
</dbReference>
<sequence>MPPAMKRTTARSAMKRKAAGGAAMKRKAIKTIVKKIARARQAQSAGRGKAAGKDASPAPRGGKSVEQTYQKKTQVEHILLRPDTYVGSVEMQTDTLWVWDKDAGEMQSKSVNYVPALYKIFDEILVNAADHLTRDKSMDCIKVEIDVKQGRIKVTNNGKSLPIQIHKTHKVYVPELVFGHLLTSDNYDDSEKKVTGGRNGFGAKLTNIFSNRFVVETAGKGKVYRQQWTTNMSRKGKPEIKRYTGPEYTSVEFWPDLARFGMDHLEADTVALMRRRVYDLGGTSGTRCAVHLDGKLVPLKSFEDYCALFHSGEGHVYNKPNKRWELLVARSDGDGFQQCSFVNAISTPKAGTHVQYVVDQLIDAILAKANKAAGKGSDIKRVQVKNHLWIFVNCLIENPAFSSQTKEMMTLKASSFGSTCDLSKAFIEEVIEKTDIVNAVVSDAQARMTAQMDKTGKSGVKGKRILGIPKLEDANEAGGKKGGFFVACSIIFSSCCFLVAVSISCHVVVVCS</sequence>
<dbReference type="GO" id="GO:0000819">
    <property type="term" value="P:sister chromatid segregation"/>
    <property type="evidence" value="ECO:0007669"/>
    <property type="project" value="TreeGrafter"/>
</dbReference>
<evidence type="ECO:0000313" key="12">
    <source>
        <dbReference type="Proteomes" id="UP000654075"/>
    </source>
</evidence>
<comment type="caution">
    <text evidence="11">The sequence shown here is derived from an EMBL/GenBank/DDBJ whole genome shotgun (WGS) entry which is preliminary data.</text>
</comment>
<keyword evidence="12" id="KW-1185">Reference proteome</keyword>
<feature type="domain" description="Histidine kinase/HSP90-like ATPase" evidence="10">
    <location>
        <begin position="116"/>
        <end position="225"/>
    </location>
</feature>
<reference evidence="11" key="1">
    <citation type="submission" date="2021-02" db="EMBL/GenBank/DDBJ databases">
        <authorList>
            <person name="Dougan E. K."/>
            <person name="Rhodes N."/>
            <person name="Thang M."/>
            <person name="Chan C."/>
        </authorList>
    </citation>
    <scope>NUCLEOTIDE SEQUENCE</scope>
</reference>
<dbReference type="SUPFAM" id="SSF55874">
    <property type="entry name" value="ATPase domain of HSP90 chaperone/DNA topoisomerase II/histidine kinase"/>
    <property type="match status" value="1"/>
</dbReference>
<dbReference type="Proteomes" id="UP000654075">
    <property type="component" value="Unassembled WGS sequence"/>
</dbReference>
<dbReference type="InterPro" id="IPR020568">
    <property type="entry name" value="Ribosomal_Su5_D2-typ_SF"/>
</dbReference>
<dbReference type="AlphaFoldDB" id="A0A813DAZ2"/>
<comment type="subunit">
    <text evidence="6">Homodimer.</text>
</comment>
<name>A0A813DAZ2_POLGL</name>
<dbReference type="EC" id="5.6.2.2" evidence="6"/>
<keyword evidence="8" id="KW-1133">Transmembrane helix</keyword>
<dbReference type="Gene3D" id="3.30.230.10">
    <property type="match status" value="1"/>
</dbReference>
<dbReference type="PANTHER" id="PTHR10169:SF38">
    <property type="entry name" value="DNA TOPOISOMERASE 2"/>
    <property type="match status" value="1"/>
</dbReference>
<dbReference type="InterPro" id="IPR014721">
    <property type="entry name" value="Ribsml_uS5_D2-typ_fold_subgr"/>
</dbReference>
<feature type="region of interest" description="Disordered" evidence="7">
    <location>
        <begin position="1"/>
        <end position="26"/>
    </location>
</feature>
<gene>
    <name evidence="11" type="ORF">PGLA1383_LOCUS1762</name>
</gene>
<proteinExistence type="inferred from homology"/>
<evidence type="ECO:0000256" key="4">
    <source>
        <dbReference type="ARBA" id="ARBA00023125"/>
    </source>
</evidence>
<evidence type="ECO:0000256" key="2">
    <source>
        <dbReference type="ARBA" id="ARBA00001946"/>
    </source>
</evidence>
<evidence type="ECO:0000256" key="3">
    <source>
        <dbReference type="ARBA" id="ARBA00023029"/>
    </source>
</evidence>
<dbReference type="SUPFAM" id="SSF54211">
    <property type="entry name" value="Ribosomal protein S5 domain 2-like"/>
    <property type="match status" value="1"/>
</dbReference>
<dbReference type="OMA" id="NTWEVDG"/>
<keyword evidence="3 6" id="KW-0799">Topoisomerase</keyword>
<keyword evidence="5 6" id="KW-0413">Isomerase</keyword>
<comment type="catalytic activity">
    <reaction evidence="1 6">
        <text>ATP-dependent breakage, passage and rejoining of double-stranded DNA.</text>
        <dbReference type="EC" id="5.6.2.2"/>
    </reaction>
</comment>
<dbReference type="InterPro" id="IPR003594">
    <property type="entry name" value="HATPase_dom"/>
</dbReference>
<evidence type="ECO:0000256" key="6">
    <source>
        <dbReference type="RuleBase" id="RU362094"/>
    </source>
</evidence>
<dbReference type="PANTHER" id="PTHR10169">
    <property type="entry name" value="DNA TOPOISOMERASE/GYRASE"/>
    <property type="match status" value="1"/>
</dbReference>
<dbReference type="InterPro" id="IPR001241">
    <property type="entry name" value="Topo_IIA"/>
</dbReference>
<protein>
    <recommendedName>
        <fullName evidence="6">DNA topoisomerase 2</fullName>
        <ecNumber evidence="6">5.6.2.2</ecNumber>
    </recommendedName>
</protein>
<dbReference type="GO" id="GO:0005634">
    <property type="term" value="C:nucleus"/>
    <property type="evidence" value="ECO:0007669"/>
    <property type="project" value="TreeGrafter"/>
</dbReference>
<comment type="function">
    <text evidence="6">Control of topological states of DNA by transient breakage and subsequent rejoining of DNA strands. Topoisomerase II makes double-strand breaks.</text>
</comment>
<feature type="compositionally biased region" description="Basic residues" evidence="7">
    <location>
        <begin position="13"/>
        <end position="26"/>
    </location>
</feature>
<evidence type="ECO:0000256" key="8">
    <source>
        <dbReference type="SAM" id="Phobius"/>
    </source>
</evidence>
<feature type="domain" description="DNA topoisomerase type IIA subunit B" evidence="9">
    <location>
        <begin position="321"/>
        <end position="454"/>
    </location>
</feature>
<organism evidence="11 12">
    <name type="scientific">Polarella glacialis</name>
    <name type="common">Dinoflagellate</name>
    <dbReference type="NCBI Taxonomy" id="89957"/>
    <lineage>
        <taxon>Eukaryota</taxon>
        <taxon>Sar</taxon>
        <taxon>Alveolata</taxon>
        <taxon>Dinophyceae</taxon>
        <taxon>Suessiales</taxon>
        <taxon>Suessiaceae</taxon>
        <taxon>Polarella</taxon>
    </lineage>
</organism>
<dbReference type="CDD" id="cd16930">
    <property type="entry name" value="HATPase_TopII-like"/>
    <property type="match status" value="1"/>
</dbReference>
<dbReference type="PRINTS" id="PR00418">
    <property type="entry name" value="TPI2FAMILY"/>
</dbReference>
<keyword evidence="6" id="KW-0547">Nucleotide-binding</keyword>
<dbReference type="FunFam" id="3.30.565.10:FF:000004">
    <property type="entry name" value="DNA topoisomerase 2"/>
    <property type="match status" value="1"/>
</dbReference>
<dbReference type="InterPro" id="IPR013506">
    <property type="entry name" value="Topo_IIA_bsu_dom2"/>
</dbReference>
<dbReference type="GO" id="GO:0003918">
    <property type="term" value="F:DNA topoisomerase type II (double strand cut, ATP-hydrolyzing) activity"/>
    <property type="evidence" value="ECO:0007669"/>
    <property type="project" value="UniProtKB-UniRule"/>
</dbReference>
<dbReference type="InterPro" id="IPR036890">
    <property type="entry name" value="HATPase_C_sf"/>
</dbReference>
<feature type="region of interest" description="Disordered" evidence="7">
    <location>
        <begin position="40"/>
        <end position="69"/>
    </location>
</feature>